<keyword evidence="2" id="KW-1185">Reference proteome</keyword>
<dbReference type="Proteomes" id="UP000046395">
    <property type="component" value="Unassembled WGS sequence"/>
</dbReference>
<proteinExistence type="predicted"/>
<evidence type="ECO:0000256" key="1">
    <source>
        <dbReference type="SAM" id="MobiDB-lite"/>
    </source>
</evidence>
<evidence type="ECO:0000313" key="3">
    <source>
        <dbReference type="WBParaSite" id="TMUE_2000010196.1"/>
    </source>
</evidence>
<dbReference type="AlphaFoldDB" id="A0A5S6QS57"/>
<organism evidence="2 3">
    <name type="scientific">Trichuris muris</name>
    <name type="common">Mouse whipworm</name>
    <dbReference type="NCBI Taxonomy" id="70415"/>
    <lineage>
        <taxon>Eukaryota</taxon>
        <taxon>Metazoa</taxon>
        <taxon>Ecdysozoa</taxon>
        <taxon>Nematoda</taxon>
        <taxon>Enoplea</taxon>
        <taxon>Dorylaimia</taxon>
        <taxon>Trichinellida</taxon>
        <taxon>Trichuridae</taxon>
        <taxon>Trichuris</taxon>
    </lineage>
</organism>
<dbReference type="WBParaSite" id="TMUE_2000010196.1">
    <property type="protein sequence ID" value="TMUE_2000010196.1"/>
    <property type="gene ID" value="WBGene00290331"/>
</dbReference>
<feature type="compositionally biased region" description="Polar residues" evidence="1">
    <location>
        <begin position="80"/>
        <end position="96"/>
    </location>
</feature>
<accession>A0A5S6QS57</accession>
<reference evidence="3" key="1">
    <citation type="submission" date="2019-12" db="UniProtKB">
        <authorList>
            <consortium name="WormBaseParasite"/>
        </authorList>
    </citation>
    <scope>IDENTIFICATION</scope>
</reference>
<protein>
    <submittedName>
        <fullName evidence="3">Uncharacterized protein</fullName>
    </submittedName>
</protein>
<name>A0A5S6QS57_TRIMR</name>
<evidence type="ECO:0000313" key="2">
    <source>
        <dbReference type="Proteomes" id="UP000046395"/>
    </source>
</evidence>
<feature type="region of interest" description="Disordered" evidence="1">
    <location>
        <begin position="59"/>
        <end position="113"/>
    </location>
</feature>
<sequence>MTTTEEKKELTWLCDSLSGYAASIYWLLPEEERKIYSKSAAGLLAKLRLPEAVSLRTAPLQAGTQRESEELQTLDGRCPSRQNMHTLSSQWGQDQPSIPHGRDSYHGGDGQNGRANVNVSISWNALRKQEFDSGDYNKSAQIAAIRGQQITRRIEMLQTNWRGS</sequence>